<evidence type="ECO:0000256" key="1">
    <source>
        <dbReference type="ARBA" id="ARBA00009369"/>
    </source>
</evidence>
<keyword evidence="7" id="KW-0812">Transmembrane</keyword>
<feature type="coiled-coil region" evidence="6">
    <location>
        <begin position="69"/>
        <end position="99"/>
    </location>
</feature>
<keyword evidence="7" id="KW-1133">Transmembrane helix</keyword>
<name>A0A926EYH5_9FIRM</name>
<comment type="caution">
    <text evidence="9">The sequence shown here is derived from an EMBL/GenBank/DDBJ whole genome shotgun (WGS) entry which is preliminary data.</text>
</comment>
<dbReference type="Gene3D" id="2.40.10.350">
    <property type="entry name" value="Rod shape-determining protein MreC, domain 2"/>
    <property type="match status" value="1"/>
</dbReference>
<keyword evidence="10" id="KW-1185">Reference proteome</keyword>
<reference evidence="9 10" key="1">
    <citation type="submission" date="2020-08" db="EMBL/GenBank/DDBJ databases">
        <title>Genome public.</title>
        <authorList>
            <person name="Liu C."/>
            <person name="Sun Q."/>
        </authorList>
    </citation>
    <scope>NUCLEOTIDE SEQUENCE [LARGE SCALE GENOMIC DNA]</scope>
    <source>
        <strain evidence="9 10">NSJ-26</strain>
    </source>
</reference>
<feature type="domain" description="Rod shape-determining protein MreC beta-barrel core" evidence="8">
    <location>
        <begin position="123"/>
        <end position="276"/>
    </location>
</feature>
<dbReference type="PANTHER" id="PTHR34138:SF1">
    <property type="entry name" value="CELL SHAPE-DETERMINING PROTEIN MREC"/>
    <property type="match status" value="1"/>
</dbReference>
<dbReference type="Proteomes" id="UP000601522">
    <property type="component" value="Unassembled WGS sequence"/>
</dbReference>
<sequence length="278" mass="31489">MYFFRKYKDRMIVASVAIILIIIIGVTSNDRLNLTKIENKLGNFLSPINKISTNIGKKLSDVFSNIGNIRRYPKENKELKDKIAELEEENRNLKNIIGKSDYLKRESELQNNTKFNLVSAQITSKESGNWYDRFLIDKGQKDGIKKGATVIQGIELEKDIIQEGIIGRVVDVGDNWAKVVSIIDEENRISFKNIRTQDGGILSGSIESELGGYLFDSKADIIVGDKLFTSGLGKAFVKDIYIGEVQEVINVEEELMKRIVVKPAIDFKKLYNVFVIMD</sequence>
<dbReference type="NCBIfam" id="TIGR00219">
    <property type="entry name" value="mreC"/>
    <property type="match status" value="1"/>
</dbReference>
<keyword evidence="6" id="KW-0175">Coiled coil</keyword>
<dbReference type="InterPro" id="IPR007221">
    <property type="entry name" value="MreC"/>
</dbReference>
<dbReference type="RefSeq" id="WP_249323658.1">
    <property type="nucleotide sequence ID" value="NZ_JACRTK010000002.1"/>
</dbReference>
<feature type="transmembrane region" description="Helical" evidence="7">
    <location>
        <begin position="12"/>
        <end position="28"/>
    </location>
</feature>
<protein>
    <recommendedName>
        <fullName evidence="2 5">Cell shape-determining protein MreC</fullName>
    </recommendedName>
    <alternativeName>
        <fullName evidence="4 5">Cell shape protein MreC</fullName>
    </alternativeName>
</protein>
<dbReference type="Pfam" id="PF04085">
    <property type="entry name" value="MreC"/>
    <property type="match status" value="1"/>
</dbReference>
<evidence type="ECO:0000256" key="4">
    <source>
        <dbReference type="ARBA" id="ARBA00032089"/>
    </source>
</evidence>
<dbReference type="InterPro" id="IPR042177">
    <property type="entry name" value="Cell/Rod_1"/>
</dbReference>
<dbReference type="AlphaFoldDB" id="A0A926EYH5"/>
<evidence type="ECO:0000313" key="9">
    <source>
        <dbReference type="EMBL" id="MBC8590825.1"/>
    </source>
</evidence>
<evidence type="ECO:0000256" key="5">
    <source>
        <dbReference type="PIRNR" id="PIRNR038471"/>
    </source>
</evidence>
<accession>A0A926EYH5</accession>
<organism evidence="9 10">
    <name type="scientific">Wansuia hejianensis</name>
    <dbReference type="NCBI Taxonomy" id="2763667"/>
    <lineage>
        <taxon>Bacteria</taxon>
        <taxon>Bacillati</taxon>
        <taxon>Bacillota</taxon>
        <taxon>Clostridia</taxon>
        <taxon>Lachnospirales</taxon>
        <taxon>Lachnospiraceae</taxon>
        <taxon>Wansuia</taxon>
    </lineage>
</organism>
<comment type="similarity">
    <text evidence="1 5">Belongs to the MreC family.</text>
</comment>
<keyword evidence="3 5" id="KW-0133">Cell shape</keyword>
<comment type="function">
    <text evidence="5">Involved in formation and maintenance of cell shape.</text>
</comment>
<gene>
    <name evidence="9" type="primary">mreC</name>
    <name evidence="9" type="ORF">H8689_06720</name>
</gene>
<dbReference type="Gene3D" id="2.40.10.340">
    <property type="entry name" value="Rod shape-determining protein MreC, domain 1"/>
    <property type="match status" value="1"/>
</dbReference>
<evidence type="ECO:0000256" key="3">
    <source>
        <dbReference type="ARBA" id="ARBA00022960"/>
    </source>
</evidence>
<keyword evidence="7" id="KW-0472">Membrane</keyword>
<evidence type="ECO:0000256" key="7">
    <source>
        <dbReference type="SAM" id="Phobius"/>
    </source>
</evidence>
<dbReference type="PANTHER" id="PTHR34138">
    <property type="entry name" value="CELL SHAPE-DETERMINING PROTEIN MREC"/>
    <property type="match status" value="1"/>
</dbReference>
<proteinExistence type="inferred from homology"/>
<dbReference type="PIRSF" id="PIRSF038471">
    <property type="entry name" value="MreC"/>
    <property type="match status" value="1"/>
</dbReference>
<dbReference type="EMBL" id="JACRTK010000002">
    <property type="protein sequence ID" value="MBC8590825.1"/>
    <property type="molecule type" value="Genomic_DNA"/>
</dbReference>
<dbReference type="InterPro" id="IPR042175">
    <property type="entry name" value="Cell/Rod_MreC_2"/>
</dbReference>
<evidence type="ECO:0000259" key="8">
    <source>
        <dbReference type="Pfam" id="PF04085"/>
    </source>
</evidence>
<evidence type="ECO:0000256" key="2">
    <source>
        <dbReference type="ARBA" id="ARBA00013855"/>
    </source>
</evidence>
<evidence type="ECO:0000256" key="6">
    <source>
        <dbReference type="SAM" id="Coils"/>
    </source>
</evidence>
<evidence type="ECO:0000313" key="10">
    <source>
        <dbReference type="Proteomes" id="UP000601522"/>
    </source>
</evidence>
<dbReference type="GO" id="GO:0008360">
    <property type="term" value="P:regulation of cell shape"/>
    <property type="evidence" value="ECO:0007669"/>
    <property type="project" value="UniProtKB-KW"/>
</dbReference>
<dbReference type="GO" id="GO:0005886">
    <property type="term" value="C:plasma membrane"/>
    <property type="evidence" value="ECO:0007669"/>
    <property type="project" value="TreeGrafter"/>
</dbReference>
<dbReference type="InterPro" id="IPR055342">
    <property type="entry name" value="MreC_beta-barrel_core"/>
</dbReference>